<organism evidence="1 2">
    <name type="scientific">Lecanicillium saksenae</name>
    <dbReference type="NCBI Taxonomy" id="468837"/>
    <lineage>
        <taxon>Eukaryota</taxon>
        <taxon>Fungi</taxon>
        <taxon>Dikarya</taxon>
        <taxon>Ascomycota</taxon>
        <taxon>Pezizomycotina</taxon>
        <taxon>Sordariomycetes</taxon>
        <taxon>Hypocreomycetidae</taxon>
        <taxon>Hypocreales</taxon>
        <taxon>Cordycipitaceae</taxon>
        <taxon>Lecanicillium</taxon>
    </lineage>
</organism>
<evidence type="ECO:0000313" key="2">
    <source>
        <dbReference type="Proteomes" id="UP001148737"/>
    </source>
</evidence>
<dbReference type="Proteomes" id="UP001148737">
    <property type="component" value="Unassembled WGS sequence"/>
</dbReference>
<dbReference type="EMBL" id="JANAKD010000058">
    <property type="protein sequence ID" value="KAJ3498305.1"/>
    <property type="molecule type" value="Genomic_DNA"/>
</dbReference>
<keyword evidence="2" id="KW-1185">Reference proteome</keyword>
<comment type="caution">
    <text evidence="1">The sequence shown here is derived from an EMBL/GenBank/DDBJ whole genome shotgun (WGS) entry which is preliminary data.</text>
</comment>
<evidence type="ECO:0000313" key="1">
    <source>
        <dbReference type="EMBL" id="KAJ3498305.1"/>
    </source>
</evidence>
<protein>
    <submittedName>
        <fullName evidence="1">Uncharacterized protein</fullName>
    </submittedName>
</protein>
<proteinExistence type="predicted"/>
<reference evidence="1" key="1">
    <citation type="submission" date="2022-07" db="EMBL/GenBank/DDBJ databases">
        <title>Genome Sequence of Lecanicillium saksenae.</title>
        <authorList>
            <person name="Buettner E."/>
        </authorList>
    </citation>
    <scope>NUCLEOTIDE SEQUENCE</scope>
    <source>
        <strain evidence="1">VT-O1</strain>
    </source>
</reference>
<sequence length="226" mass="25136">MRAKETRARHVALTFPGLDAVIARFVRTGRLDTETGPVLQAFDYATALCLYVSREFSRTVKVSVAGDEANILRPVNWILWNLSSETALIIIPEEADTVIPLLRETISPVVWLLPYATPVTKSMHAFHCLAYLTVPRWPLVRELPAWLGVEVGIVSGRLYFPFAEYGPLLAWLGLVDPDCEVRGARLLTGGLSSDELVAFLHAWLALGARRKTYYTHLLDSFARGSG</sequence>
<name>A0ACC1R6Z1_9HYPO</name>
<accession>A0ACC1R6Z1</accession>
<gene>
    <name evidence="1" type="ORF">NLG97_g1231</name>
</gene>